<dbReference type="SUPFAM" id="SSF53850">
    <property type="entry name" value="Periplasmic binding protein-like II"/>
    <property type="match status" value="1"/>
</dbReference>
<protein>
    <submittedName>
        <fullName evidence="2">ABC-type nitrate/sulfonate/bicarbonate transport system, substrate-binding protein</fullName>
    </submittedName>
</protein>
<proteinExistence type="predicted"/>
<evidence type="ECO:0000259" key="1">
    <source>
        <dbReference type="Pfam" id="PF09084"/>
    </source>
</evidence>
<dbReference type="AlphaFoldDB" id="A0A1H8WJP3"/>
<organism evidence="2 3">
    <name type="scientific">Propionispora vibrioides</name>
    <dbReference type="NCBI Taxonomy" id="112903"/>
    <lineage>
        <taxon>Bacteria</taxon>
        <taxon>Bacillati</taxon>
        <taxon>Bacillota</taxon>
        <taxon>Negativicutes</taxon>
        <taxon>Selenomonadales</taxon>
        <taxon>Sporomusaceae</taxon>
        <taxon>Propionispora</taxon>
    </lineage>
</organism>
<sequence length="350" mass="37820">MAEKKTVKSIIAGLIGLAIIGGIAYGANFADKPVSGGEGAKSAQTTDAKDNLFPIKTWSKTNCESTPWVVADLKGFFAEEGLKIVYTGDTQPAQQIPSVLNGNNDVGSAHPNTLAVAIAGGAKIKGVVRAGIDPTPDQDPKLRHMFWYVNPQKDGNIHSFKDLNSKEGTVKFSTITKNICADFLAGQIADKQGLDRSKIEWVSMPDVQAVQALKQGLVGVAGVHPPYYKSMEDAGMVKIADSLDAGLGVGGGVGYYYFTTDFIDKNPEIIKKFARAIAKAQKWANDNPEEARKMTEDWIHVPVNATHYYATDTKIVEDEIVPWIKDLEANKVIPQGKVKASDLVIHSFDS</sequence>
<keyword evidence="3" id="KW-1185">Reference proteome</keyword>
<dbReference type="PANTHER" id="PTHR30024:SF2">
    <property type="entry name" value="ABC TRANSPORTER SUBSTRATE-BINDING PROTEIN"/>
    <property type="match status" value="1"/>
</dbReference>
<dbReference type="PANTHER" id="PTHR30024">
    <property type="entry name" value="ALIPHATIC SULFONATES-BINDING PROTEIN-RELATED"/>
    <property type="match status" value="1"/>
</dbReference>
<dbReference type="Pfam" id="PF09084">
    <property type="entry name" value="NMT1"/>
    <property type="match status" value="1"/>
</dbReference>
<dbReference type="Gene3D" id="3.40.190.10">
    <property type="entry name" value="Periplasmic binding protein-like II"/>
    <property type="match status" value="2"/>
</dbReference>
<dbReference type="RefSeq" id="WP_091748253.1">
    <property type="nucleotide sequence ID" value="NZ_FODY01000016.1"/>
</dbReference>
<name>A0A1H8WJP3_9FIRM</name>
<accession>A0A1H8WJP3</accession>
<dbReference type="InterPro" id="IPR015168">
    <property type="entry name" value="SsuA/THI5"/>
</dbReference>
<evidence type="ECO:0000313" key="2">
    <source>
        <dbReference type="EMBL" id="SEP27914.1"/>
    </source>
</evidence>
<reference evidence="2 3" key="1">
    <citation type="submission" date="2016-10" db="EMBL/GenBank/DDBJ databases">
        <authorList>
            <person name="de Groot N.N."/>
        </authorList>
    </citation>
    <scope>NUCLEOTIDE SEQUENCE [LARGE SCALE GENOMIC DNA]</scope>
    <source>
        <strain evidence="2 3">DSM 13305</strain>
    </source>
</reference>
<dbReference type="OrthoDB" id="286202at2"/>
<dbReference type="EMBL" id="FODY01000016">
    <property type="protein sequence ID" value="SEP27914.1"/>
    <property type="molecule type" value="Genomic_DNA"/>
</dbReference>
<dbReference type="STRING" id="112903.SAMN04490178_11632"/>
<feature type="domain" description="SsuA/THI5-like" evidence="1">
    <location>
        <begin position="63"/>
        <end position="291"/>
    </location>
</feature>
<dbReference type="Proteomes" id="UP000198847">
    <property type="component" value="Unassembled WGS sequence"/>
</dbReference>
<gene>
    <name evidence="2" type="ORF">SAMN04490178_11632</name>
</gene>
<evidence type="ECO:0000313" key="3">
    <source>
        <dbReference type="Proteomes" id="UP000198847"/>
    </source>
</evidence>